<feature type="transmembrane region" description="Helical" evidence="2">
    <location>
        <begin position="184"/>
        <end position="208"/>
    </location>
</feature>
<dbReference type="RefSeq" id="WP_072299972.1">
    <property type="nucleotide sequence ID" value="NZ_FPIP01000003.1"/>
</dbReference>
<protein>
    <recommendedName>
        <fullName evidence="3">DUF4190 domain-containing protein</fullName>
    </recommendedName>
</protein>
<dbReference type="Proteomes" id="UP000183461">
    <property type="component" value="Unassembled WGS sequence"/>
</dbReference>
<feature type="compositionally biased region" description="Polar residues" evidence="1">
    <location>
        <begin position="1"/>
        <end position="12"/>
    </location>
</feature>
<reference evidence="4 5" key="1">
    <citation type="submission" date="2016-11" db="EMBL/GenBank/DDBJ databases">
        <authorList>
            <person name="Jaros S."/>
            <person name="Januszkiewicz K."/>
            <person name="Wedrychowicz H."/>
        </authorList>
    </citation>
    <scope>NUCLEOTIDE SEQUENCE [LARGE SCALE GENOMIC DNA]</scope>
    <source>
        <strain evidence="4 5">YL228</strain>
    </source>
</reference>
<organism evidence="4 5">
    <name type="scientific">Ruminococcus flavefaciens</name>
    <dbReference type="NCBI Taxonomy" id="1265"/>
    <lineage>
        <taxon>Bacteria</taxon>
        <taxon>Bacillati</taxon>
        <taxon>Bacillota</taxon>
        <taxon>Clostridia</taxon>
        <taxon>Eubacteriales</taxon>
        <taxon>Oscillospiraceae</taxon>
        <taxon>Ruminococcus</taxon>
    </lineage>
</organism>
<dbReference type="Pfam" id="PF13828">
    <property type="entry name" value="DUF4190"/>
    <property type="match status" value="1"/>
</dbReference>
<feature type="region of interest" description="Disordered" evidence="1">
    <location>
        <begin position="1"/>
        <end position="107"/>
    </location>
</feature>
<evidence type="ECO:0000313" key="4">
    <source>
        <dbReference type="EMBL" id="SFW29878.1"/>
    </source>
</evidence>
<name>A0A1K1N6B5_RUMFL</name>
<feature type="compositionally biased region" description="Low complexity" evidence="1">
    <location>
        <begin position="47"/>
        <end position="67"/>
    </location>
</feature>
<evidence type="ECO:0000259" key="3">
    <source>
        <dbReference type="Pfam" id="PF13828"/>
    </source>
</evidence>
<proteinExistence type="predicted"/>
<feature type="compositionally biased region" description="Polar residues" evidence="1">
    <location>
        <begin position="68"/>
        <end position="81"/>
    </location>
</feature>
<dbReference type="EMBL" id="FPIP01000003">
    <property type="protein sequence ID" value="SFW29878.1"/>
    <property type="molecule type" value="Genomic_DNA"/>
</dbReference>
<gene>
    <name evidence="4" type="ORF">SAMN02910280_1670</name>
</gene>
<feature type="compositionally biased region" description="Polar residues" evidence="1">
    <location>
        <begin position="26"/>
        <end position="42"/>
    </location>
</feature>
<feature type="transmembrane region" description="Helical" evidence="2">
    <location>
        <begin position="153"/>
        <end position="172"/>
    </location>
</feature>
<accession>A0A1K1N6B5</accession>
<feature type="domain" description="DUF4190" evidence="3">
    <location>
        <begin position="135"/>
        <end position="198"/>
    </location>
</feature>
<evidence type="ECO:0000256" key="2">
    <source>
        <dbReference type="SAM" id="Phobius"/>
    </source>
</evidence>
<keyword evidence="2" id="KW-0812">Transmembrane</keyword>
<sequence length="216" mass="22703">MDNNYNNDQNSGYGDDPAQDQGNGGYTAQNDTQDNTYGQNYSGGYDAQNNYNQPNNGYGAQNNPYGQPTGSNYGPQNTPYGQQGAPYGPQNNPYGQPNNPQYGPQNFYQNGNPYGAPYLQDPYQQQPPLEGSVGLSVASMVLGICAILCSCCFYPVAFLLALVGLILGAVAIKKGPAGKGMAITGLILSIISVAIAVLILIFAASLGISSGISDIF</sequence>
<dbReference type="InterPro" id="IPR025241">
    <property type="entry name" value="DUF4190"/>
</dbReference>
<keyword evidence="2" id="KW-1133">Transmembrane helix</keyword>
<feature type="compositionally biased region" description="Low complexity" evidence="1">
    <location>
        <begin position="86"/>
        <end position="107"/>
    </location>
</feature>
<keyword evidence="2" id="KW-0472">Membrane</keyword>
<evidence type="ECO:0000256" key="1">
    <source>
        <dbReference type="SAM" id="MobiDB-lite"/>
    </source>
</evidence>
<dbReference type="AlphaFoldDB" id="A0A1K1N6B5"/>
<evidence type="ECO:0000313" key="5">
    <source>
        <dbReference type="Proteomes" id="UP000183461"/>
    </source>
</evidence>